<sequence length="112" mass="12891">MEKMKVLSMTVFGAEEKCASCIHLPSARETMEWLDAAISRKFPEVSLKIEYVDIDMPGEDELHVRLAESIRDDEYFYPLVLLNDEIVAEGNPNLKDIFAKIEKWNENNPVSE</sequence>
<accession>A0A562QTN1</accession>
<dbReference type="Pfam" id="PF07315">
    <property type="entry name" value="DUF1462"/>
    <property type="match status" value="1"/>
</dbReference>
<dbReference type="SUPFAM" id="SSF52833">
    <property type="entry name" value="Thioredoxin-like"/>
    <property type="match status" value="1"/>
</dbReference>
<dbReference type="InterPro" id="IPR036249">
    <property type="entry name" value="Thioredoxin-like_sf"/>
</dbReference>
<name>A0A562QTN1_9BACI</name>
<evidence type="ECO:0000313" key="1">
    <source>
        <dbReference type="EMBL" id="TWI60109.1"/>
    </source>
</evidence>
<dbReference type="AlphaFoldDB" id="A0A562QTN1"/>
<dbReference type="Gene3D" id="3.40.30.30">
    <property type="entry name" value="Hypothetical protein sa0798"/>
    <property type="match status" value="1"/>
</dbReference>
<dbReference type="InterPro" id="IPR009190">
    <property type="entry name" value="DUF1462"/>
</dbReference>
<reference evidence="1 2" key="1">
    <citation type="journal article" date="2015" name="Stand. Genomic Sci.">
        <title>Genomic Encyclopedia of Bacterial and Archaeal Type Strains, Phase III: the genomes of soil and plant-associated and newly described type strains.</title>
        <authorList>
            <person name="Whitman W.B."/>
            <person name="Woyke T."/>
            <person name="Klenk H.P."/>
            <person name="Zhou Y."/>
            <person name="Lilburn T.G."/>
            <person name="Beck B.J."/>
            <person name="De Vos P."/>
            <person name="Vandamme P."/>
            <person name="Eisen J.A."/>
            <person name="Garrity G."/>
            <person name="Hugenholtz P."/>
            <person name="Kyrpides N.C."/>
        </authorList>
    </citation>
    <scope>NUCLEOTIDE SEQUENCE [LARGE SCALE GENOMIC DNA]</scope>
    <source>
        <strain evidence="1 2">CGMCC 1.10116</strain>
    </source>
</reference>
<comment type="caution">
    <text evidence="1">The sequence shown here is derived from an EMBL/GenBank/DDBJ whole genome shotgun (WGS) entry which is preliminary data.</text>
</comment>
<evidence type="ECO:0000313" key="2">
    <source>
        <dbReference type="Proteomes" id="UP000315711"/>
    </source>
</evidence>
<dbReference type="PIRSF" id="PIRSF010603">
    <property type="entry name" value="UCP010603"/>
    <property type="match status" value="1"/>
</dbReference>
<protein>
    <submittedName>
        <fullName evidence="1">Disulfide oxidoreductase YuzD</fullName>
    </submittedName>
</protein>
<keyword evidence="2" id="KW-1185">Reference proteome</keyword>
<dbReference type="InterPro" id="IPR038218">
    <property type="entry name" value="YuzD-like_sp"/>
</dbReference>
<organism evidence="1 2">
    <name type="scientific">Halalkalibacter nanhaiisediminis</name>
    <dbReference type="NCBI Taxonomy" id="688079"/>
    <lineage>
        <taxon>Bacteria</taxon>
        <taxon>Bacillati</taxon>
        <taxon>Bacillota</taxon>
        <taxon>Bacilli</taxon>
        <taxon>Bacillales</taxon>
        <taxon>Bacillaceae</taxon>
        <taxon>Halalkalibacter</taxon>
    </lineage>
</organism>
<proteinExistence type="predicted"/>
<dbReference type="Proteomes" id="UP000315711">
    <property type="component" value="Unassembled WGS sequence"/>
</dbReference>
<gene>
    <name evidence="1" type="ORF">IQ10_00534</name>
</gene>
<dbReference type="EMBL" id="VLKZ01000001">
    <property type="protein sequence ID" value="TWI60109.1"/>
    <property type="molecule type" value="Genomic_DNA"/>
</dbReference>